<comment type="caution">
    <text evidence="2">The sequence shown here is derived from an EMBL/GenBank/DDBJ whole genome shotgun (WGS) entry which is preliminary data.</text>
</comment>
<accession>A0A212ETK8</accession>
<protein>
    <submittedName>
        <fullName evidence="2">Uncharacterized protein</fullName>
    </submittedName>
</protein>
<dbReference type="EMBL" id="AGBW02012567">
    <property type="protein sequence ID" value="OWR44809.1"/>
    <property type="molecule type" value="Genomic_DNA"/>
</dbReference>
<evidence type="ECO:0000313" key="3">
    <source>
        <dbReference type="Proteomes" id="UP000007151"/>
    </source>
</evidence>
<dbReference type="AlphaFoldDB" id="A0A212ETK8"/>
<dbReference type="KEGG" id="dpl:KGM_214707"/>
<evidence type="ECO:0000313" key="2">
    <source>
        <dbReference type="EMBL" id="OWR44809.1"/>
    </source>
</evidence>
<feature type="region of interest" description="Disordered" evidence="1">
    <location>
        <begin position="1"/>
        <end position="20"/>
    </location>
</feature>
<keyword evidence="3" id="KW-1185">Reference proteome</keyword>
<proteinExistence type="predicted"/>
<organism evidence="2 3">
    <name type="scientific">Danaus plexippus plexippus</name>
    <dbReference type="NCBI Taxonomy" id="278856"/>
    <lineage>
        <taxon>Eukaryota</taxon>
        <taxon>Metazoa</taxon>
        <taxon>Ecdysozoa</taxon>
        <taxon>Arthropoda</taxon>
        <taxon>Hexapoda</taxon>
        <taxon>Insecta</taxon>
        <taxon>Pterygota</taxon>
        <taxon>Neoptera</taxon>
        <taxon>Endopterygota</taxon>
        <taxon>Lepidoptera</taxon>
        <taxon>Glossata</taxon>
        <taxon>Ditrysia</taxon>
        <taxon>Papilionoidea</taxon>
        <taxon>Nymphalidae</taxon>
        <taxon>Danainae</taxon>
        <taxon>Danaini</taxon>
        <taxon>Danaina</taxon>
        <taxon>Danaus</taxon>
        <taxon>Danaus</taxon>
    </lineage>
</organism>
<evidence type="ECO:0000256" key="1">
    <source>
        <dbReference type="SAM" id="MobiDB-lite"/>
    </source>
</evidence>
<gene>
    <name evidence="2" type="ORF">KGM_214707</name>
</gene>
<dbReference type="Proteomes" id="UP000007151">
    <property type="component" value="Unassembled WGS sequence"/>
</dbReference>
<reference evidence="2 3" key="1">
    <citation type="journal article" date="2011" name="Cell">
        <title>The monarch butterfly genome yields insights into long-distance migration.</title>
        <authorList>
            <person name="Zhan S."/>
            <person name="Merlin C."/>
            <person name="Boore J.L."/>
            <person name="Reppert S.M."/>
        </authorList>
    </citation>
    <scope>NUCLEOTIDE SEQUENCE [LARGE SCALE GENOMIC DNA]</scope>
    <source>
        <strain evidence="2">F-2</strain>
    </source>
</reference>
<sequence>MTSDDEASILERGPSTLRDLQRNLDSEASGAGDMILTTTDYPKKIHCAD</sequence>
<name>A0A212ETK8_DANPL</name>
<dbReference type="InParanoid" id="A0A212ETK8"/>